<dbReference type="GO" id="GO:0006310">
    <property type="term" value="P:DNA recombination"/>
    <property type="evidence" value="ECO:0007669"/>
    <property type="project" value="UniProtKB-KW"/>
</dbReference>
<reference evidence="6" key="1">
    <citation type="submission" date="2020-02" db="EMBL/GenBank/DDBJ databases">
        <title>Unexpected conservation and global transmission of agrobacterial virulence plasmids.</title>
        <authorList>
            <person name="Weisberg A.J."/>
            <person name="Davis E.W. II"/>
            <person name="Tabima J.R."/>
            <person name="Belcher M.S."/>
            <person name="Miller M."/>
            <person name="Kuo C.-H."/>
            <person name="Loper J.E."/>
            <person name="Grunwald N.J."/>
            <person name="Putnam M.L."/>
            <person name="Chang J.H."/>
        </authorList>
    </citation>
    <scope>NUCLEOTIDE SEQUENCE</scope>
    <source>
        <strain evidence="6">Q15/94</strain>
    </source>
</reference>
<dbReference type="InterPro" id="IPR050808">
    <property type="entry name" value="Phage_Integrase"/>
</dbReference>
<dbReference type="SUPFAM" id="SSF56349">
    <property type="entry name" value="DNA breaking-rejoining enzymes"/>
    <property type="match status" value="1"/>
</dbReference>
<dbReference type="InterPro" id="IPR002104">
    <property type="entry name" value="Integrase_catalytic"/>
</dbReference>
<evidence type="ECO:0000256" key="2">
    <source>
        <dbReference type="ARBA" id="ARBA00022908"/>
    </source>
</evidence>
<dbReference type="InterPro" id="IPR025166">
    <property type="entry name" value="Integrase_DNA_bind_dom"/>
</dbReference>
<dbReference type="InterPro" id="IPR053876">
    <property type="entry name" value="Phage_int_M"/>
</dbReference>
<evidence type="ECO:0000256" key="1">
    <source>
        <dbReference type="ARBA" id="ARBA00008857"/>
    </source>
</evidence>
<dbReference type="InterPro" id="IPR013762">
    <property type="entry name" value="Integrase-like_cat_sf"/>
</dbReference>
<protein>
    <submittedName>
        <fullName evidence="6">Integrase arm-type DNA-binding domain-containing protein</fullName>
    </submittedName>
</protein>
<dbReference type="GO" id="GO:0015074">
    <property type="term" value="P:DNA integration"/>
    <property type="evidence" value="ECO:0007669"/>
    <property type="project" value="UniProtKB-KW"/>
</dbReference>
<accession>A0AAJ4MZS0</accession>
<dbReference type="InterPro" id="IPR038488">
    <property type="entry name" value="Integrase_DNA-bd_sf"/>
</dbReference>
<dbReference type="InterPro" id="IPR010998">
    <property type="entry name" value="Integrase_recombinase_N"/>
</dbReference>
<dbReference type="EMBL" id="CP049216">
    <property type="protein sequence ID" value="QTG12340.1"/>
    <property type="molecule type" value="Genomic_DNA"/>
</dbReference>
<dbReference type="InterPro" id="IPR011010">
    <property type="entry name" value="DNA_brk_join_enz"/>
</dbReference>
<dbReference type="Pfam" id="PF00589">
    <property type="entry name" value="Phage_integrase"/>
    <property type="match status" value="1"/>
</dbReference>
<dbReference type="Gene3D" id="1.10.443.10">
    <property type="entry name" value="Intergrase catalytic core"/>
    <property type="match status" value="1"/>
</dbReference>
<proteinExistence type="inferred from homology"/>
<dbReference type="RefSeq" id="WP_333721809.1">
    <property type="nucleotide sequence ID" value="NZ_CP049216.1"/>
</dbReference>
<dbReference type="Pfam" id="PF13356">
    <property type="entry name" value="Arm-DNA-bind_3"/>
    <property type="match status" value="1"/>
</dbReference>
<gene>
    <name evidence="6" type="ORF">G6M86_03380</name>
</gene>
<evidence type="ECO:0000259" key="5">
    <source>
        <dbReference type="PROSITE" id="PS51898"/>
    </source>
</evidence>
<comment type="similarity">
    <text evidence="1">Belongs to the 'phage' integrase family.</text>
</comment>
<feature type="domain" description="Tyr recombinase" evidence="5">
    <location>
        <begin position="199"/>
        <end position="379"/>
    </location>
</feature>
<dbReference type="PROSITE" id="PS51898">
    <property type="entry name" value="TYR_RECOMBINASE"/>
    <property type="match status" value="1"/>
</dbReference>
<keyword evidence="3 6" id="KW-0238">DNA-binding</keyword>
<dbReference type="Pfam" id="PF22022">
    <property type="entry name" value="Phage_int_M"/>
    <property type="match status" value="1"/>
</dbReference>
<dbReference type="Gene3D" id="1.10.150.130">
    <property type="match status" value="1"/>
</dbReference>
<evidence type="ECO:0000313" key="7">
    <source>
        <dbReference type="Proteomes" id="UP000663946"/>
    </source>
</evidence>
<dbReference type="PANTHER" id="PTHR30629:SF2">
    <property type="entry name" value="PROPHAGE INTEGRASE INTS-RELATED"/>
    <property type="match status" value="1"/>
</dbReference>
<evidence type="ECO:0000313" key="6">
    <source>
        <dbReference type="EMBL" id="QTG12340.1"/>
    </source>
</evidence>
<name>A0AAJ4MZS0_AGRTU</name>
<dbReference type="PANTHER" id="PTHR30629">
    <property type="entry name" value="PROPHAGE INTEGRASE"/>
    <property type="match status" value="1"/>
</dbReference>
<dbReference type="GO" id="GO:0003677">
    <property type="term" value="F:DNA binding"/>
    <property type="evidence" value="ECO:0007669"/>
    <property type="project" value="UniProtKB-KW"/>
</dbReference>
<evidence type="ECO:0000256" key="3">
    <source>
        <dbReference type="ARBA" id="ARBA00023125"/>
    </source>
</evidence>
<keyword evidence="2" id="KW-0229">DNA integration</keyword>
<dbReference type="Proteomes" id="UP000663946">
    <property type="component" value="Chromosome 1"/>
</dbReference>
<dbReference type="CDD" id="cd00801">
    <property type="entry name" value="INT_P4_C"/>
    <property type="match status" value="1"/>
</dbReference>
<dbReference type="AlphaFoldDB" id="A0AAJ4MZS0"/>
<keyword evidence="4" id="KW-0233">DNA recombination</keyword>
<sequence length="395" mass="45742">MPLTDAACRAAKGQDKLYKLSDAGGLQLWVHPTGSRTWRLAYRFDGKQKNLTLGTYPDMKLVEARDLRDDAKRRLRKGEDPAVVKEDTSSAPIRTFQEVYFEWFQKKKNRWSEGQSIRIDSRMKRNVMKDLGHLDIAKIDGETVLSMLRKIEERGAIDMAKRVRQSVGNVFQYAQPLGYVTVDPTVNMSKVMQTPPKKKRRNFVKPSGVPKLMAALNAYDGEPVTRLGLIFTLRNMVRTKETRFANWHEFEDLDGKNPTWRIPAERMKTGLEHLVPLSKQSVEVLKEVRKFSLDTDYVFPTDSREGVMSTNTMLFALYRMGYHSKATVHGFRTTASTILNETGHFHSDWIERQLAHVEENQVRAAYNAAEYINQRREMLQWWSDYLDEKLKTAEE</sequence>
<organism evidence="6 7">
    <name type="scientific">Agrobacterium tumefaciens</name>
    <dbReference type="NCBI Taxonomy" id="358"/>
    <lineage>
        <taxon>Bacteria</taxon>
        <taxon>Pseudomonadati</taxon>
        <taxon>Pseudomonadota</taxon>
        <taxon>Alphaproteobacteria</taxon>
        <taxon>Hyphomicrobiales</taxon>
        <taxon>Rhizobiaceae</taxon>
        <taxon>Rhizobium/Agrobacterium group</taxon>
        <taxon>Agrobacterium</taxon>
        <taxon>Agrobacterium tumefaciens complex</taxon>
    </lineage>
</organism>
<dbReference type="Gene3D" id="3.30.160.390">
    <property type="entry name" value="Integrase, DNA-binding domain"/>
    <property type="match status" value="1"/>
</dbReference>
<evidence type="ECO:0000256" key="4">
    <source>
        <dbReference type="ARBA" id="ARBA00023172"/>
    </source>
</evidence>